<evidence type="ECO:0000256" key="4">
    <source>
        <dbReference type="ARBA" id="ARBA00023136"/>
    </source>
</evidence>
<gene>
    <name evidence="8" type="ORF">WJX81_007257</name>
</gene>
<evidence type="ECO:0000313" key="8">
    <source>
        <dbReference type="EMBL" id="KAK9841851.1"/>
    </source>
</evidence>
<dbReference type="GO" id="GO:0031966">
    <property type="term" value="C:mitochondrial membrane"/>
    <property type="evidence" value="ECO:0007669"/>
    <property type="project" value="TreeGrafter"/>
</dbReference>
<evidence type="ECO:0000256" key="6">
    <source>
        <dbReference type="SAM" id="MobiDB-lite"/>
    </source>
</evidence>
<dbReference type="CDD" id="cd07993">
    <property type="entry name" value="LPLAT_DHAPAT-like"/>
    <property type="match status" value="1"/>
</dbReference>
<dbReference type="GO" id="GO:0019432">
    <property type="term" value="P:triglyceride biosynthetic process"/>
    <property type="evidence" value="ECO:0007669"/>
    <property type="project" value="TreeGrafter"/>
</dbReference>
<organism evidence="8 9">
    <name type="scientific">Elliptochloris bilobata</name>
    <dbReference type="NCBI Taxonomy" id="381761"/>
    <lineage>
        <taxon>Eukaryota</taxon>
        <taxon>Viridiplantae</taxon>
        <taxon>Chlorophyta</taxon>
        <taxon>core chlorophytes</taxon>
        <taxon>Trebouxiophyceae</taxon>
        <taxon>Trebouxiophyceae incertae sedis</taxon>
        <taxon>Elliptochloris clade</taxon>
        <taxon>Elliptochloris</taxon>
    </lineage>
</organism>
<evidence type="ECO:0000259" key="7">
    <source>
        <dbReference type="SMART" id="SM00563"/>
    </source>
</evidence>
<evidence type="ECO:0000256" key="5">
    <source>
        <dbReference type="ARBA" id="ARBA00023315"/>
    </source>
</evidence>
<dbReference type="GO" id="GO:0006072">
    <property type="term" value="P:glycerol-3-phosphate metabolic process"/>
    <property type="evidence" value="ECO:0007669"/>
    <property type="project" value="TreeGrafter"/>
</dbReference>
<feature type="region of interest" description="Disordered" evidence="6">
    <location>
        <begin position="640"/>
        <end position="664"/>
    </location>
</feature>
<dbReference type="InterPro" id="IPR002123">
    <property type="entry name" value="Plipid/glycerol_acylTrfase"/>
</dbReference>
<evidence type="ECO:0000256" key="2">
    <source>
        <dbReference type="ARBA" id="ARBA00007937"/>
    </source>
</evidence>
<accession>A0AAW1S7V1</accession>
<reference evidence="8 9" key="1">
    <citation type="journal article" date="2024" name="Nat. Commun.">
        <title>Phylogenomics reveals the evolutionary origins of lichenization in chlorophyte algae.</title>
        <authorList>
            <person name="Puginier C."/>
            <person name="Libourel C."/>
            <person name="Otte J."/>
            <person name="Skaloud P."/>
            <person name="Haon M."/>
            <person name="Grisel S."/>
            <person name="Petersen M."/>
            <person name="Berrin J.G."/>
            <person name="Delaux P.M."/>
            <person name="Dal Grande F."/>
            <person name="Keller J."/>
        </authorList>
    </citation>
    <scope>NUCLEOTIDE SEQUENCE [LARGE SCALE GENOMIC DNA]</scope>
    <source>
        <strain evidence="8 9">SAG 245.80</strain>
    </source>
</reference>
<feature type="domain" description="Phospholipid/glycerol acyltransferase" evidence="7">
    <location>
        <begin position="166"/>
        <end position="297"/>
    </location>
</feature>
<dbReference type="GO" id="GO:0008654">
    <property type="term" value="P:phospholipid biosynthetic process"/>
    <property type="evidence" value="ECO:0007669"/>
    <property type="project" value="TreeGrafter"/>
</dbReference>
<comment type="caution">
    <text evidence="8">The sequence shown here is derived from an EMBL/GenBank/DDBJ whole genome shotgun (WGS) entry which is preliminary data.</text>
</comment>
<dbReference type="GO" id="GO:0012505">
    <property type="term" value="C:endomembrane system"/>
    <property type="evidence" value="ECO:0007669"/>
    <property type="project" value="UniProtKB-SubCell"/>
</dbReference>
<dbReference type="Proteomes" id="UP001445335">
    <property type="component" value="Unassembled WGS sequence"/>
</dbReference>
<keyword evidence="9" id="KW-1185">Reference proteome</keyword>
<dbReference type="SMART" id="SM00563">
    <property type="entry name" value="PlsC"/>
    <property type="match status" value="1"/>
</dbReference>
<comment type="subcellular location">
    <subcellularLocation>
        <location evidence="1">Endomembrane system</location>
        <topology evidence="1">Peripheral membrane protein</topology>
    </subcellularLocation>
</comment>
<proteinExistence type="inferred from homology"/>
<dbReference type="GO" id="GO:0004366">
    <property type="term" value="F:glycerol-3-phosphate O-acyltransferase activity"/>
    <property type="evidence" value="ECO:0007669"/>
    <property type="project" value="TreeGrafter"/>
</dbReference>
<evidence type="ECO:0000313" key="9">
    <source>
        <dbReference type="Proteomes" id="UP001445335"/>
    </source>
</evidence>
<dbReference type="Pfam" id="PF01553">
    <property type="entry name" value="Acyltransferase"/>
    <property type="match status" value="1"/>
</dbReference>
<protein>
    <recommendedName>
        <fullName evidence="7">Phospholipid/glycerol acyltransferase domain-containing protein</fullName>
    </recommendedName>
</protein>
<dbReference type="PANTHER" id="PTHR12563:SF17">
    <property type="entry name" value="DIHYDROXYACETONE PHOSPHATE ACYLTRANSFERASE"/>
    <property type="match status" value="1"/>
</dbReference>
<dbReference type="SUPFAM" id="SSF69593">
    <property type="entry name" value="Glycerol-3-phosphate (1)-acyltransferase"/>
    <property type="match status" value="1"/>
</dbReference>
<keyword evidence="4" id="KW-0472">Membrane</keyword>
<dbReference type="AlphaFoldDB" id="A0AAW1S7V1"/>
<keyword evidence="3" id="KW-0808">Transferase</keyword>
<evidence type="ECO:0000256" key="1">
    <source>
        <dbReference type="ARBA" id="ARBA00004184"/>
    </source>
</evidence>
<evidence type="ECO:0000256" key="3">
    <source>
        <dbReference type="ARBA" id="ARBA00022679"/>
    </source>
</evidence>
<dbReference type="InterPro" id="IPR022284">
    <property type="entry name" value="GPAT/DHAPAT"/>
</dbReference>
<comment type="similarity">
    <text evidence="2">Belongs to the GPAT/DAPAT family.</text>
</comment>
<dbReference type="InterPro" id="IPR041728">
    <property type="entry name" value="GPAT/DHAPAT_LPLAT"/>
</dbReference>
<keyword evidence="5" id="KW-0012">Acyltransferase</keyword>
<name>A0AAW1S7V1_9CHLO</name>
<dbReference type="GO" id="GO:0006631">
    <property type="term" value="P:fatty acid metabolic process"/>
    <property type="evidence" value="ECO:0007669"/>
    <property type="project" value="TreeGrafter"/>
</dbReference>
<dbReference type="PANTHER" id="PTHR12563">
    <property type="entry name" value="GLYCEROL-3-PHOSPHATE ACYLTRANSFERASE"/>
    <property type="match status" value="1"/>
</dbReference>
<dbReference type="EMBL" id="JALJOU010000010">
    <property type="protein sequence ID" value="KAK9841851.1"/>
    <property type="molecule type" value="Genomic_DNA"/>
</dbReference>
<sequence>MSQPPQAAAMGFKQRRDKEQAAAIHAEVPAALLENRAWHWHGAALEQRRPPLSNLARALTTHYPSLDGKRHRAAQLIPAAMRHVDLSTAAEGLSVERGYARPKVDAPAAARQARQLLRGIAADQTPSTIRRVMASAHFIRYMYRSRIYVDTDGLERIRALSATHTLVFVPTHKSHLDYMTLCYILFVFGLTCPHIAAGINLNLPVVGRILRGLGAFFIRRKFTGLPDSSLYREVLAGYIRAVLEEGLPIEVFIEGGRSRDGRITLPRLGILSFVVDAFLDGRMDKDIALVPISVSYDRPAEEHSLVTELSGIPKEKESLASLLAAAGSLAVGGNGRKSKRGRYVLGADIMRVGEIVTLERFLAAVAEGVAVAKTPRLCTPSAVRLTATSSGISVDEAAIVAAEAAAAGGKAPAALVRVFPEGSDARRKAGELARRGALFNPVHAGEGGGEPDVTFFAELLPDSLEAREGCGQEALRTVAGPRARLSTQYRYNQLLPPFAADALLVASLLAVARAAPEDALGASEAAVVEEAAWLRALLAADLDTAVGPEGLRTPAAIAGVLGQLVTAGTLVRSPDQALRLARDSDGGRAAAFGASLLSPLLATYCAALPLAVEALRRAPGGALPAKKLLRCIQVALWEGTPQPPNPAMLPEPGKAGSGEDEGGLEPLAMDKSFSVAFASQLSAAGDAVNAGAPGGESTAERIARIVTPRASARAKAAKAARAAAAEAARMGGLSGPGAEVLQLREAFRGGPDAVAALAARMQAFMWA</sequence>